<dbReference type="EMBL" id="CP009920">
    <property type="protein sequence ID" value="AJI23958.1"/>
    <property type="molecule type" value="Genomic_DNA"/>
</dbReference>
<keyword evidence="2" id="KW-0012">Acyltransferase</keyword>
<evidence type="ECO:0000313" key="4">
    <source>
        <dbReference type="Proteomes" id="UP000031829"/>
    </source>
</evidence>
<dbReference type="GO" id="GO:0016747">
    <property type="term" value="F:acyltransferase activity, transferring groups other than amino-acyl groups"/>
    <property type="evidence" value="ECO:0007669"/>
    <property type="project" value="InterPro"/>
</dbReference>
<sequence>MNIRLLVKEDADMYFELRLRALKDHPESFILSYEEEYEKEIADIRNYFPSSQSEFVVGAFMEKQLVGIVGFQQQKPLKVQHKGDIWGMYVAPEARGKGLGKKLLKTAVEQAFSKTNVLQIYLAVAAKNEGVKALYKSLGFTSYAYEKRALQVDGEFIDEEHMVLSIKSL</sequence>
<dbReference type="GeneID" id="93644409"/>
<evidence type="ECO:0000313" key="3">
    <source>
        <dbReference type="EMBL" id="AJI23958.1"/>
    </source>
</evidence>
<dbReference type="SUPFAM" id="SSF55729">
    <property type="entry name" value="Acyl-CoA N-acyltransferases (Nat)"/>
    <property type="match status" value="1"/>
</dbReference>
<dbReference type="RefSeq" id="WP_034649397.1">
    <property type="nucleotide sequence ID" value="NZ_BCVB01000001.1"/>
</dbReference>
<reference evidence="3 4" key="1">
    <citation type="journal article" date="2015" name="Genome Announc.">
        <title>Complete genome sequences for 35 biothreat assay-relevant bacillus species.</title>
        <authorList>
            <person name="Johnson S.L."/>
            <person name="Daligault H.E."/>
            <person name="Davenport K.W."/>
            <person name="Jaissle J."/>
            <person name="Frey K.G."/>
            <person name="Ladner J.T."/>
            <person name="Broomall S.M."/>
            <person name="Bishop-Lilly K.A."/>
            <person name="Bruce D.C."/>
            <person name="Gibbons H.S."/>
            <person name="Coyne S.R."/>
            <person name="Lo C.C."/>
            <person name="Meincke L."/>
            <person name="Munk A.C."/>
            <person name="Koroleva G.I."/>
            <person name="Rosenzweig C.N."/>
            <person name="Palacios G.F."/>
            <person name="Redden C.L."/>
            <person name="Minogue T.D."/>
            <person name="Chain P.S."/>
        </authorList>
    </citation>
    <scope>NUCLEOTIDE SEQUENCE [LARGE SCALE GENOMIC DNA]</scope>
    <source>
        <strain evidence="4">ATCC 14581 / DSM 32 / JCM 2506 / NBRC 15308 / NCIMB 9376 / NCTC 10342 / NRRL B-14308 / VKM B-512</strain>
    </source>
</reference>
<proteinExistence type="predicted"/>
<dbReference type="InterPro" id="IPR016181">
    <property type="entry name" value="Acyl_CoA_acyltransferase"/>
</dbReference>
<protein>
    <submittedName>
        <fullName evidence="3">Acetyltransferase domain protein</fullName>
    </submittedName>
</protein>
<dbReference type="AlphaFoldDB" id="A0A0B6ATH1"/>
<dbReference type="PANTHER" id="PTHR43420">
    <property type="entry name" value="ACETYLTRANSFERASE"/>
    <property type="match status" value="1"/>
</dbReference>
<gene>
    <name evidence="3" type="ORF">BG04_928</name>
</gene>
<dbReference type="InterPro" id="IPR050680">
    <property type="entry name" value="YpeA/RimI_acetyltransf"/>
</dbReference>
<keyword evidence="1 3" id="KW-0808">Transferase</keyword>
<dbReference type="Gene3D" id="3.40.630.30">
    <property type="match status" value="1"/>
</dbReference>
<accession>A0A0B6ATH1</accession>
<evidence type="ECO:0000256" key="2">
    <source>
        <dbReference type="ARBA" id="ARBA00023315"/>
    </source>
</evidence>
<dbReference type="InterPro" id="IPR000182">
    <property type="entry name" value="GNAT_dom"/>
</dbReference>
<dbReference type="Pfam" id="PF00583">
    <property type="entry name" value="Acetyltransf_1"/>
    <property type="match status" value="1"/>
</dbReference>
<organism evidence="3 4">
    <name type="scientific">Priestia megaterium (strain ATCC 14581 / DSM 32 / CCUG 1817 / JCM 2506 / NBRC 15308 / NCIMB 9376 / NCTC 10342 / NRRL B-14308 / VKM B-512 / Ford 19)</name>
    <name type="common">Bacillus megaterium</name>
    <dbReference type="NCBI Taxonomy" id="1348623"/>
    <lineage>
        <taxon>Bacteria</taxon>
        <taxon>Bacillati</taxon>
        <taxon>Bacillota</taxon>
        <taxon>Bacilli</taxon>
        <taxon>Bacillales</taxon>
        <taxon>Bacillaceae</taxon>
        <taxon>Priestia</taxon>
    </lineage>
</organism>
<dbReference type="Proteomes" id="UP000031829">
    <property type="component" value="Chromosome"/>
</dbReference>
<dbReference type="PROSITE" id="PS51186">
    <property type="entry name" value="GNAT"/>
    <property type="match status" value="1"/>
</dbReference>
<dbReference type="HOGENOM" id="CLU_013985_19_4_9"/>
<evidence type="ECO:0000256" key="1">
    <source>
        <dbReference type="ARBA" id="ARBA00022679"/>
    </source>
</evidence>
<dbReference type="KEGG" id="bmeg:BG04_928"/>
<name>A0A0B6ATH1_PRIM2</name>